<evidence type="ECO:0000313" key="1">
    <source>
        <dbReference type="EMBL" id="JAE33549.1"/>
    </source>
</evidence>
<name>A0A0A9HCK7_ARUDO</name>
<proteinExistence type="predicted"/>
<dbReference type="AlphaFoldDB" id="A0A0A9HCK7"/>
<dbReference type="EMBL" id="GBRH01164347">
    <property type="protein sequence ID" value="JAE33549.1"/>
    <property type="molecule type" value="Transcribed_RNA"/>
</dbReference>
<reference evidence="1" key="1">
    <citation type="submission" date="2014-09" db="EMBL/GenBank/DDBJ databases">
        <authorList>
            <person name="Magalhaes I.L.F."/>
            <person name="Oliveira U."/>
            <person name="Santos F.R."/>
            <person name="Vidigal T.H.D.A."/>
            <person name="Brescovit A.D."/>
            <person name="Santos A.J."/>
        </authorList>
    </citation>
    <scope>NUCLEOTIDE SEQUENCE</scope>
    <source>
        <tissue evidence="1">Shoot tissue taken approximately 20 cm above the soil surface</tissue>
    </source>
</reference>
<protein>
    <submittedName>
        <fullName evidence="1">Uncharacterized protein</fullName>
    </submittedName>
</protein>
<reference evidence="1" key="2">
    <citation type="journal article" date="2015" name="Data Brief">
        <title>Shoot transcriptome of the giant reed, Arundo donax.</title>
        <authorList>
            <person name="Barrero R.A."/>
            <person name="Guerrero F.D."/>
            <person name="Moolhuijzen P."/>
            <person name="Goolsby J.A."/>
            <person name="Tidwell J."/>
            <person name="Bellgard S.E."/>
            <person name="Bellgard M.I."/>
        </authorList>
    </citation>
    <scope>NUCLEOTIDE SEQUENCE</scope>
    <source>
        <tissue evidence="1">Shoot tissue taken approximately 20 cm above the soil surface</tissue>
    </source>
</reference>
<organism evidence="1">
    <name type="scientific">Arundo donax</name>
    <name type="common">Giant reed</name>
    <name type="synonym">Donax arundinaceus</name>
    <dbReference type="NCBI Taxonomy" id="35708"/>
    <lineage>
        <taxon>Eukaryota</taxon>
        <taxon>Viridiplantae</taxon>
        <taxon>Streptophyta</taxon>
        <taxon>Embryophyta</taxon>
        <taxon>Tracheophyta</taxon>
        <taxon>Spermatophyta</taxon>
        <taxon>Magnoliopsida</taxon>
        <taxon>Liliopsida</taxon>
        <taxon>Poales</taxon>
        <taxon>Poaceae</taxon>
        <taxon>PACMAD clade</taxon>
        <taxon>Arundinoideae</taxon>
        <taxon>Arundineae</taxon>
        <taxon>Arundo</taxon>
    </lineage>
</organism>
<accession>A0A0A9HCK7</accession>
<sequence length="44" mass="4700">MKTSSDGAPERAGVTWLVARVKHFCAGWAWGGHGCQESQGRQVG</sequence>